<dbReference type="PROSITE" id="PS01359">
    <property type="entry name" value="ZF_PHD_1"/>
    <property type="match status" value="1"/>
</dbReference>
<protein>
    <recommendedName>
        <fullName evidence="13">BAH domain-domain-containing protein</fullName>
    </recommendedName>
</protein>
<feature type="domain" description="BAH" evidence="8">
    <location>
        <begin position="19"/>
        <end position="135"/>
    </location>
</feature>
<feature type="compositionally biased region" description="Low complexity" evidence="5">
    <location>
        <begin position="727"/>
        <end position="743"/>
    </location>
</feature>
<dbReference type="SMART" id="SM00717">
    <property type="entry name" value="SANT"/>
    <property type="match status" value="1"/>
</dbReference>
<dbReference type="InterPro" id="IPR043151">
    <property type="entry name" value="BAH_sf"/>
</dbReference>
<dbReference type="AlphaFoldDB" id="A0A1X2HJW5"/>
<dbReference type="InterPro" id="IPR001005">
    <property type="entry name" value="SANT/Myb"/>
</dbReference>
<dbReference type="Gene3D" id="3.30.50.10">
    <property type="entry name" value="Erythroid Transcription Factor GATA-1, subunit A"/>
    <property type="match status" value="1"/>
</dbReference>
<dbReference type="InParanoid" id="A0A1X2HJW5"/>
<evidence type="ECO:0000259" key="10">
    <source>
        <dbReference type="PROSITE" id="PS51805"/>
    </source>
</evidence>
<feature type="compositionally biased region" description="Low complexity" evidence="5">
    <location>
        <begin position="1088"/>
        <end position="1104"/>
    </location>
</feature>
<feature type="region of interest" description="Disordered" evidence="5">
    <location>
        <begin position="360"/>
        <end position="474"/>
    </location>
</feature>
<feature type="region of interest" description="Disordered" evidence="5">
    <location>
        <begin position="724"/>
        <end position="766"/>
    </location>
</feature>
<dbReference type="Gene3D" id="1.10.10.60">
    <property type="entry name" value="Homeodomain-like"/>
    <property type="match status" value="1"/>
</dbReference>
<feature type="region of interest" description="Disordered" evidence="5">
    <location>
        <begin position="239"/>
        <end position="309"/>
    </location>
</feature>
<keyword evidence="2 4" id="KW-0863">Zinc-finger</keyword>
<feature type="compositionally biased region" description="Polar residues" evidence="5">
    <location>
        <begin position="402"/>
        <end position="416"/>
    </location>
</feature>
<dbReference type="CDD" id="cd15497">
    <property type="entry name" value="PHD1_Snt2p_like"/>
    <property type="match status" value="1"/>
</dbReference>
<feature type="compositionally biased region" description="Low complexity" evidence="5">
    <location>
        <begin position="271"/>
        <end position="282"/>
    </location>
</feature>
<dbReference type="PROSITE" id="PS50016">
    <property type="entry name" value="ZF_PHD_2"/>
    <property type="match status" value="2"/>
</dbReference>
<dbReference type="PANTHER" id="PTHR47672:SF1">
    <property type="entry name" value="E3 UBIQUITIN-PROTEIN LIGASE SNT2"/>
    <property type="match status" value="1"/>
</dbReference>
<evidence type="ECO:0000256" key="5">
    <source>
        <dbReference type="SAM" id="MobiDB-lite"/>
    </source>
</evidence>
<feature type="domain" description="PHD-type" evidence="6">
    <location>
        <begin position="172"/>
        <end position="224"/>
    </location>
</feature>
<dbReference type="SUPFAM" id="SSF57716">
    <property type="entry name" value="Glucocorticoid receptor-like (DNA-binding domain)"/>
    <property type="match status" value="1"/>
</dbReference>
<feature type="domain" description="PHD-type" evidence="6">
    <location>
        <begin position="772"/>
        <end position="820"/>
    </location>
</feature>
<feature type="domain" description="GATA-type" evidence="7">
    <location>
        <begin position="657"/>
        <end position="719"/>
    </location>
</feature>
<feature type="region of interest" description="Disordered" evidence="5">
    <location>
        <begin position="626"/>
        <end position="648"/>
    </location>
</feature>
<dbReference type="Pfam" id="PF13832">
    <property type="entry name" value="zf-HC5HC2H_2"/>
    <property type="match status" value="1"/>
</dbReference>
<dbReference type="InterPro" id="IPR019787">
    <property type="entry name" value="Znf_PHD-finger"/>
</dbReference>
<evidence type="ECO:0000313" key="11">
    <source>
        <dbReference type="EMBL" id="ORY99394.1"/>
    </source>
</evidence>
<evidence type="ECO:0000256" key="2">
    <source>
        <dbReference type="ARBA" id="ARBA00022771"/>
    </source>
</evidence>
<dbReference type="GO" id="GO:0043565">
    <property type="term" value="F:sequence-specific DNA binding"/>
    <property type="evidence" value="ECO:0007669"/>
    <property type="project" value="InterPro"/>
</dbReference>
<dbReference type="CDD" id="cd00202">
    <property type="entry name" value="ZnF_GATA"/>
    <property type="match status" value="1"/>
</dbReference>
<dbReference type="STRING" id="13706.A0A1X2HJW5"/>
<dbReference type="Gene3D" id="2.30.30.490">
    <property type="match status" value="1"/>
</dbReference>
<dbReference type="InterPro" id="IPR001025">
    <property type="entry name" value="BAH_dom"/>
</dbReference>
<comment type="caution">
    <text evidence="11">The sequence shown here is derived from an EMBL/GenBank/DDBJ whole genome shotgun (WGS) entry which is preliminary data.</text>
</comment>
<evidence type="ECO:0000259" key="6">
    <source>
        <dbReference type="PROSITE" id="PS50016"/>
    </source>
</evidence>
<dbReference type="PROSITE" id="PS51038">
    <property type="entry name" value="BAH"/>
    <property type="match status" value="1"/>
</dbReference>
<dbReference type="PROSITE" id="PS50114">
    <property type="entry name" value="GATA_ZN_FINGER_2"/>
    <property type="match status" value="1"/>
</dbReference>
<dbReference type="InterPro" id="IPR019786">
    <property type="entry name" value="Zinc_finger_PHD-type_CS"/>
</dbReference>
<dbReference type="Pfam" id="PF00320">
    <property type="entry name" value="GATA"/>
    <property type="match status" value="1"/>
</dbReference>
<dbReference type="InterPro" id="IPR009057">
    <property type="entry name" value="Homeodomain-like_sf"/>
</dbReference>
<organism evidence="11 12">
    <name type="scientific">Syncephalastrum racemosum</name>
    <name type="common">Filamentous fungus</name>
    <dbReference type="NCBI Taxonomy" id="13706"/>
    <lineage>
        <taxon>Eukaryota</taxon>
        <taxon>Fungi</taxon>
        <taxon>Fungi incertae sedis</taxon>
        <taxon>Mucoromycota</taxon>
        <taxon>Mucoromycotina</taxon>
        <taxon>Mucoromycetes</taxon>
        <taxon>Mucorales</taxon>
        <taxon>Syncephalastraceae</taxon>
        <taxon>Syncephalastrum</taxon>
    </lineage>
</organism>
<feature type="region of interest" description="Disordered" evidence="5">
    <location>
        <begin position="1080"/>
        <end position="1104"/>
    </location>
</feature>
<dbReference type="FunCoup" id="A0A1X2HJW5">
    <property type="interactions" value="192"/>
</dbReference>
<proteinExistence type="predicted"/>
<dbReference type="GO" id="GO:0006355">
    <property type="term" value="P:regulation of DNA-templated transcription"/>
    <property type="evidence" value="ECO:0007669"/>
    <property type="project" value="InterPro"/>
</dbReference>
<accession>A0A1X2HJW5</accession>
<dbReference type="Pfam" id="PF01426">
    <property type="entry name" value="BAH"/>
    <property type="match status" value="1"/>
</dbReference>
<dbReference type="Proteomes" id="UP000242180">
    <property type="component" value="Unassembled WGS sequence"/>
</dbReference>
<sequence>MAETKPAPAITQTTLSNGTVVTVNDHVYLAPEHLGETYYIGRIMEFTMSPKRRGLQARIAWFNRPRDVLRRKCADPCLLVATMHSDLNPVSSIRGTCVVRHKHDIPDLEQYKQLNDHFYYHQLYDRYMQRLYDVVPCELIQNVPMPIQQALRDRYEFIIVEPNKANDLTVARRICCVCQDWCASATSVKCAGCHKNFHMACLNPPLLRKPSKGFAWQCAFCSRLDLGTVIPIKPEPEPQQTLAQEQLSPAPPESQLQPDPSSRPMKRRQTRSQSQQQQQKQQEGIKVAPKPEPQQQQQQQQQQKKSTELRLKLYTKPKGDAPRMTHMWPFRYFGIHTDMDDVLDIDDRIYPRARSRIGPRYQVDTLPEPQREALTPTPTPSSSDLSNVRSTLADVAIDVRSPTDSPSSQRTNDTPLPNSPVLNEPEDKKKGLNDAKVAATTNKARSKRNDKRSRQRHRKQTESGSPGAKTRIQIIEPKDRVARGTSTTIEVLFRPNRLSKDSIDAYMEKVKTLASLPLPPHSSDLIDRALRELELNSYDTDLALAAMQHADLATFPRHVEWTPAEIDQFEQAIATHGHDLYQVNLAIPSKPHADVVRFFYLWKKSDRYEQVYSKWTDVYKPTKRFKSQKRAPSTTSSESDSGEESDDLTVVRVSPATSKAFQCDHCHTTHTSAWRRLPTDVDRKRKHFKHVLCNACGEYWLKYGTMRKLISPLRLSKQKSNLKSGESIIPSPSSSPAALAAAARGMKRKAPASDMQAKLRKLKEEKPVPKAPSPCAVCAQMEPTPKLLTCQTCGMSVHDDCYGTRAATSENWACDVCENERSPTSSYRYECVLCYRPRSPGQALKKTSSYKWAHVSCATFIPEVKFVDTETLQPVEYIGAVHPARWKQVCCVCGNGKGACVACAECETAVHVECALQSRFTVAFEELEDDEMVPQVLCPGHNTQKYKLVSLNTRWDGEACLSVYCKRFKGVDPSTTPATRRYRAALVAAGHPYDQAIYGDAITTGLRPIHPRPSSHSQRDTACIPSARQAAALAKPPFKKNPAKAIKAELAAIPPPPARPRCASCPVEYSPYWWPAHDDNDNEEKNTTNHASSSSSSSSSSSTSTHTKICLHCYWRRKKWTQQQQSNCT</sequence>
<dbReference type="InterPro" id="IPR001965">
    <property type="entry name" value="Znf_PHD"/>
</dbReference>
<dbReference type="GO" id="GO:0003682">
    <property type="term" value="F:chromatin binding"/>
    <property type="evidence" value="ECO:0007669"/>
    <property type="project" value="InterPro"/>
</dbReference>
<dbReference type="SUPFAM" id="SSF46689">
    <property type="entry name" value="Homeodomain-like"/>
    <property type="match status" value="1"/>
</dbReference>
<feature type="domain" description="SANT" evidence="9">
    <location>
        <begin position="560"/>
        <end position="607"/>
    </location>
</feature>
<dbReference type="InterPro" id="IPR017884">
    <property type="entry name" value="SANT_dom"/>
</dbReference>
<dbReference type="SUPFAM" id="SSF57903">
    <property type="entry name" value="FYVE/PHD zinc finger"/>
    <property type="match status" value="2"/>
</dbReference>
<evidence type="ECO:0000259" key="9">
    <source>
        <dbReference type="PROSITE" id="PS51293"/>
    </source>
</evidence>
<keyword evidence="12" id="KW-1185">Reference proteome</keyword>
<keyword evidence="1" id="KW-0479">Metal-binding</keyword>
<evidence type="ECO:0000259" key="7">
    <source>
        <dbReference type="PROSITE" id="PS50114"/>
    </source>
</evidence>
<evidence type="ECO:0000256" key="4">
    <source>
        <dbReference type="PROSITE-ProRule" id="PRU00094"/>
    </source>
</evidence>
<dbReference type="InterPro" id="IPR013083">
    <property type="entry name" value="Znf_RING/FYVE/PHD"/>
</dbReference>
<dbReference type="OMA" id="WVMDEPP"/>
<dbReference type="InterPro" id="IPR013088">
    <property type="entry name" value="Znf_NHR/GATA"/>
</dbReference>
<evidence type="ECO:0000259" key="8">
    <source>
        <dbReference type="PROSITE" id="PS51038"/>
    </source>
</evidence>
<gene>
    <name evidence="11" type="ORF">BCR43DRAFT_523339</name>
</gene>
<evidence type="ECO:0000256" key="1">
    <source>
        <dbReference type="ARBA" id="ARBA00022723"/>
    </source>
</evidence>
<evidence type="ECO:0000313" key="12">
    <source>
        <dbReference type="Proteomes" id="UP000242180"/>
    </source>
</evidence>
<dbReference type="EMBL" id="MCGN01000003">
    <property type="protein sequence ID" value="ORY99394.1"/>
    <property type="molecule type" value="Genomic_DNA"/>
</dbReference>
<name>A0A1X2HJW5_SYNRA</name>
<evidence type="ECO:0008006" key="13">
    <source>
        <dbReference type="Google" id="ProtNLM"/>
    </source>
</evidence>
<dbReference type="InterPro" id="IPR011011">
    <property type="entry name" value="Znf_FYVE_PHD"/>
</dbReference>
<dbReference type="SMART" id="SM00401">
    <property type="entry name" value="ZnF_GATA"/>
    <property type="match status" value="1"/>
</dbReference>
<dbReference type="InterPro" id="IPR029617">
    <property type="entry name" value="Snt2"/>
</dbReference>
<dbReference type="GO" id="GO:0048189">
    <property type="term" value="C:Lid2 complex"/>
    <property type="evidence" value="ECO:0007669"/>
    <property type="project" value="TreeGrafter"/>
</dbReference>
<dbReference type="GO" id="GO:0008270">
    <property type="term" value="F:zinc ion binding"/>
    <property type="evidence" value="ECO:0007669"/>
    <property type="project" value="UniProtKB-KW"/>
</dbReference>
<feature type="domain" description="PHD-type" evidence="10">
    <location>
        <begin position="828"/>
        <end position="942"/>
    </location>
</feature>
<dbReference type="InterPro" id="IPR034732">
    <property type="entry name" value="EPHD"/>
</dbReference>
<dbReference type="Pfam" id="PF13831">
    <property type="entry name" value="PHD_2"/>
    <property type="match status" value="1"/>
</dbReference>
<dbReference type="SMART" id="SM00439">
    <property type="entry name" value="BAH"/>
    <property type="match status" value="1"/>
</dbReference>
<dbReference type="PROSITE" id="PS51293">
    <property type="entry name" value="SANT"/>
    <property type="match status" value="1"/>
</dbReference>
<dbReference type="SMART" id="SM00249">
    <property type="entry name" value="PHD"/>
    <property type="match status" value="3"/>
</dbReference>
<feature type="compositionally biased region" description="Basic residues" evidence="5">
    <location>
        <begin position="444"/>
        <end position="459"/>
    </location>
</feature>
<dbReference type="GO" id="GO:0004842">
    <property type="term" value="F:ubiquitin-protein transferase activity"/>
    <property type="evidence" value="ECO:0007669"/>
    <property type="project" value="TreeGrafter"/>
</dbReference>
<dbReference type="OrthoDB" id="336088at2759"/>
<keyword evidence="3" id="KW-0862">Zinc</keyword>
<evidence type="ECO:0000256" key="3">
    <source>
        <dbReference type="ARBA" id="ARBA00022833"/>
    </source>
</evidence>
<reference evidence="11 12" key="1">
    <citation type="submission" date="2016-07" db="EMBL/GenBank/DDBJ databases">
        <title>Pervasive Adenine N6-methylation of Active Genes in Fungi.</title>
        <authorList>
            <consortium name="DOE Joint Genome Institute"/>
            <person name="Mondo S.J."/>
            <person name="Dannebaum R.O."/>
            <person name="Kuo R.C."/>
            <person name="Labutti K."/>
            <person name="Haridas S."/>
            <person name="Kuo A."/>
            <person name="Salamov A."/>
            <person name="Ahrendt S.R."/>
            <person name="Lipzen A."/>
            <person name="Sullivan W."/>
            <person name="Andreopoulos W.B."/>
            <person name="Clum A."/>
            <person name="Lindquist E."/>
            <person name="Daum C."/>
            <person name="Ramamoorthy G.K."/>
            <person name="Gryganskyi A."/>
            <person name="Culley D."/>
            <person name="Magnuson J.K."/>
            <person name="James T.Y."/>
            <person name="O'Malley M.A."/>
            <person name="Stajich J.E."/>
            <person name="Spatafora J.W."/>
            <person name="Visel A."/>
            <person name="Grigoriev I.V."/>
        </authorList>
    </citation>
    <scope>NUCLEOTIDE SEQUENCE [LARGE SCALE GENOMIC DNA]</scope>
    <source>
        <strain evidence="11 12">NRRL 2496</strain>
    </source>
</reference>
<dbReference type="Gene3D" id="3.30.40.10">
    <property type="entry name" value="Zinc/RING finger domain, C3HC4 (zinc finger)"/>
    <property type="match status" value="2"/>
</dbReference>
<dbReference type="InterPro" id="IPR000679">
    <property type="entry name" value="Znf_GATA"/>
</dbReference>
<feature type="compositionally biased region" description="Low complexity" evidence="5">
    <location>
        <begin position="294"/>
        <end position="303"/>
    </location>
</feature>
<dbReference type="PROSITE" id="PS51805">
    <property type="entry name" value="EPHD"/>
    <property type="match status" value="1"/>
</dbReference>
<dbReference type="Pfam" id="PF00628">
    <property type="entry name" value="PHD"/>
    <property type="match status" value="1"/>
</dbReference>
<dbReference type="GO" id="GO:0036205">
    <property type="term" value="P:histone catabolic process"/>
    <property type="evidence" value="ECO:0007669"/>
    <property type="project" value="TreeGrafter"/>
</dbReference>
<dbReference type="PANTHER" id="PTHR47672">
    <property type="entry name" value="E3 UBIQUITIN-PROTEIN LIGASE SNT2"/>
    <property type="match status" value="1"/>
</dbReference>